<proteinExistence type="predicted"/>
<protein>
    <submittedName>
        <fullName evidence="1">Uncharacterized protein</fullName>
    </submittedName>
</protein>
<gene>
    <name evidence="1" type="ORF">AKL02_000990</name>
</gene>
<sequence>MTEARMLDSTRIKAGRWEAVSHEKEAPDLEVRHQGEVLEGLSVSGAPGDWRIVQPIPAELLSEGVLTFLVCRKADGEVIDRFSLVAGAPLAGDLRAEIDLLRAELDMLSRAFRQHCAESES</sequence>
<accession>A0ABX6YPE7</accession>
<dbReference type="EMBL" id="CP053562">
    <property type="protein sequence ID" value="QPZ89596.1"/>
    <property type="molecule type" value="Genomic_DNA"/>
</dbReference>
<evidence type="ECO:0000313" key="1">
    <source>
        <dbReference type="EMBL" id="QPZ89596.1"/>
    </source>
</evidence>
<name>A0ABX6YPE7_9RHOB</name>
<keyword evidence="2" id="KW-1185">Reference proteome</keyword>
<organism evidence="1 2">
    <name type="scientific">Thioclava electrotropha</name>
    <dbReference type="NCBI Taxonomy" id="1549850"/>
    <lineage>
        <taxon>Bacteria</taxon>
        <taxon>Pseudomonadati</taxon>
        <taxon>Pseudomonadota</taxon>
        <taxon>Alphaproteobacteria</taxon>
        <taxon>Rhodobacterales</taxon>
        <taxon>Paracoccaceae</taxon>
        <taxon>Thioclava</taxon>
    </lineage>
</organism>
<dbReference type="Proteomes" id="UP000192422">
    <property type="component" value="Chromosome"/>
</dbReference>
<evidence type="ECO:0000313" key="2">
    <source>
        <dbReference type="Proteomes" id="UP000192422"/>
    </source>
</evidence>
<reference evidence="1 2" key="1">
    <citation type="submission" date="2020-05" db="EMBL/GenBank/DDBJ databases">
        <title>Thioclava electrotropha strain Elox9 finished genome.</title>
        <authorList>
            <person name="Rowe A.R."/>
            <person name="Wilbanks E.G."/>
        </authorList>
    </citation>
    <scope>NUCLEOTIDE SEQUENCE [LARGE SCALE GENOMIC DNA]</scope>
    <source>
        <strain evidence="1 2">Elox9</strain>
    </source>
</reference>